<sequence length="356" mass="41349">MKREIEKGKVEFDQQYSIEQEESIRRRVKDRLRQPQRTINIKRKLVYFSAVATLVLGLIVSLSFVSPSMASVISKIPFLNDLMDKEDSIGVDSIGDLLIHELKERDYKVSNGTNIDFREKTISFGVTGSEEYFQNNKEDIIEYSHAILEAHELEAYKVEVGFPKDEKPYDDGVSAEMKRKYDEYEKRSLKLSEEISSSLNERHYKFKSADVWINDQVKNISLEIPVSESRIEEIKEVVRKVVEEKESGEFTIKVYRYDPVREEAERRWSPVIDTLVEGLIGKDDLQVELVGFTFYSDPYKLSVDTAIKESDPNALIKAENIEEEIHTFINSEKIQEIVEGDDYQVVIYSKENKEIN</sequence>
<dbReference type="AlphaFoldDB" id="A0A4U1MIA9"/>
<gene>
    <name evidence="3" type="ORF">FBF83_07515</name>
</gene>
<keyword evidence="2" id="KW-1133">Transmembrane helix</keyword>
<protein>
    <submittedName>
        <fullName evidence="3">DUF4030 domain-containing protein</fullName>
    </submittedName>
</protein>
<dbReference type="EMBL" id="SWFM01000002">
    <property type="protein sequence ID" value="TKD70471.1"/>
    <property type="molecule type" value="Genomic_DNA"/>
</dbReference>
<evidence type="ECO:0000256" key="1">
    <source>
        <dbReference type="SAM" id="Coils"/>
    </source>
</evidence>
<name>A0A4U1MIA9_9BACL</name>
<evidence type="ECO:0000313" key="3">
    <source>
        <dbReference type="EMBL" id="TKD70471.1"/>
    </source>
</evidence>
<keyword evidence="1" id="KW-0175">Coiled coil</keyword>
<evidence type="ECO:0000313" key="4">
    <source>
        <dbReference type="Proteomes" id="UP000310541"/>
    </source>
</evidence>
<dbReference type="RefSeq" id="WP_136946552.1">
    <property type="nucleotide sequence ID" value="NZ_SWFM01000002.1"/>
</dbReference>
<comment type="caution">
    <text evidence="3">The sequence shown here is derived from an EMBL/GenBank/DDBJ whole genome shotgun (WGS) entry which is preliminary data.</text>
</comment>
<dbReference type="OrthoDB" id="2455196at2"/>
<dbReference type="Proteomes" id="UP000310541">
    <property type="component" value="Unassembled WGS sequence"/>
</dbReference>
<evidence type="ECO:0000256" key="2">
    <source>
        <dbReference type="SAM" id="Phobius"/>
    </source>
</evidence>
<keyword evidence="2" id="KW-0812">Transmembrane</keyword>
<keyword evidence="2" id="KW-0472">Membrane</keyword>
<proteinExistence type="predicted"/>
<accession>A0A4U1MIA9</accession>
<feature type="transmembrane region" description="Helical" evidence="2">
    <location>
        <begin position="45"/>
        <end position="65"/>
    </location>
</feature>
<feature type="coiled-coil region" evidence="1">
    <location>
        <begin position="174"/>
        <end position="201"/>
    </location>
</feature>
<organism evidence="3 4">
    <name type="scientific">Guptibacillus hwajinpoensis</name>
    <dbReference type="NCBI Taxonomy" id="208199"/>
    <lineage>
        <taxon>Bacteria</taxon>
        <taxon>Bacillati</taxon>
        <taxon>Bacillota</taxon>
        <taxon>Bacilli</taxon>
        <taxon>Bacillales</taxon>
        <taxon>Guptibacillaceae</taxon>
        <taxon>Guptibacillus</taxon>
    </lineage>
</organism>
<reference evidence="3 4" key="1">
    <citation type="submission" date="2019-04" db="EMBL/GenBank/DDBJ databases">
        <title>Genome sequence of Bacillus hwajinpoensis strain Y2.</title>
        <authorList>
            <person name="Fair J.L."/>
            <person name="Maclea K.S."/>
        </authorList>
    </citation>
    <scope>NUCLEOTIDE SEQUENCE [LARGE SCALE GENOMIC DNA]</scope>
    <source>
        <strain evidence="3 4">Y2</strain>
    </source>
</reference>